<dbReference type="Pfam" id="PF02785">
    <property type="entry name" value="Biotin_carb_C"/>
    <property type="match status" value="1"/>
</dbReference>
<keyword evidence="2" id="KW-0436">Ligase</keyword>
<keyword evidence="11" id="KW-1185">Reference proteome</keyword>
<organism evidence="10 11">
    <name type="scientific">Diversispora eburnea</name>
    <dbReference type="NCBI Taxonomy" id="1213867"/>
    <lineage>
        <taxon>Eukaryota</taxon>
        <taxon>Fungi</taxon>
        <taxon>Fungi incertae sedis</taxon>
        <taxon>Mucoromycota</taxon>
        <taxon>Glomeromycotina</taxon>
        <taxon>Glomeromycetes</taxon>
        <taxon>Diversisporales</taxon>
        <taxon>Diversisporaceae</taxon>
        <taxon>Diversispora</taxon>
    </lineage>
</organism>
<dbReference type="PANTHER" id="PTHR18866:SF127">
    <property type="match status" value="1"/>
</dbReference>
<comment type="caution">
    <text evidence="10">The sequence shown here is derived from an EMBL/GenBank/DDBJ whole genome shotgun (WGS) entry which is preliminary data.</text>
</comment>
<keyword evidence="4 6" id="KW-0067">ATP-binding</keyword>
<reference evidence="10" key="1">
    <citation type="submission" date="2021-06" db="EMBL/GenBank/DDBJ databases">
        <authorList>
            <person name="Kallberg Y."/>
            <person name="Tangrot J."/>
            <person name="Rosling A."/>
        </authorList>
    </citation>
    <scope>NUCLEOTIDE SEQUENCE</scope>
    <source>
        <strain evidence="10">AZ414A</strain>
    </source>
</reference>
<feature type="domain" description="Biotin carboxylation" evidence="9">
    <location>
        <begin position="5"/>
        <end position="404"/>
    </location>
</feature>
<evidence type="ECO:0000313" key="11">
    <source>
        <dbReference type="Proteomes" id="UP000789706"/>
    </source>
</evidence>
<dbReference type="GO" id="GO:0016874">
    <property type="term" value="F:ligase activity"/>
    <property type="evidence" value="ECO:0007669"/>
    <property type="project" value="UniProtKB-KW"/>
</dbReference>
<protein>
    <submittedName>
        <fullName evidence="10">6162_t:CDS:1</fullName>
    </submittedName>
</protein>
<dbReference type="Pfam" id="PF00364">
    <property type="entry name" value="Biotin_lipoyl"/>
    <property type="match status" value="1"/>
</dbReference>
<evidence type="ECO:0000313" key="10">
    <source>
        <dbReference type="EMBL" id="CAG8482937.1"/>
    </source>
</evidence>
<accession>A0A9N8Z9G1</accession>
<dbReference type="InterPro" id="IPR016185">
    <property type="entry name" value="PreATP-grasp_dom_sf"/>
</dbReference>
<dbReference type="Gene3D" id="3.30.470.20">
    <property type="entry name" value="ATP-grasp fold, B domain"/>
    <property type="match status" value="1"/>
</dbReference>
<dbReference type="AlphaFoldDB" id="A0A9N8Z9G1"/>
<dbReference type="InterPro" id="IPR005482">
    <property type="entry name" value="Biotin_COase_C"/>
</dbReference>
<dbReference type="PROSITE" id="PS50975">
    <property type="entry name" value="ATP_GRASP"/>
    <property type="match status" value="1"/>
</dbReference>
<dbReference type="SMART" id="SM00878">
    <property type="entry name" value="Biotin_carb_C"/>
    <property type="match status" value="1"/>
</dbReference>
<dbReference type="InterPro" id="IPR011054">
    <property type="entry name" value="Rudment_hybrid_motif"/>
</dbReference>
<evidence type="ECO:0000256" key="4">
    <source>
        <dbReference type="ARBA" id="ARBA00022840"/>
    </source>
</evidence>
<dbReference type="PROSITE" id="PS50968">
    <property type="entry name" value="BIOTINYL_LIPOYL"/>
    <property type="match status" value="1"/>
</dbReference>
<dbReference type="Pfam" id="PF00289">
    <property type="entry name" value="Biotin_carb_N"/>
    <property type="match status" value="1"/>
</dbReference>
<evidence type="ECO:0000256" key="3">
    <source>
        <dbReference type="ARBA" id="ARBA00022741"/>
    </source>
</evidence>
<dbReference type="PROSITE" id="PS00866">
    <property type="entry name" value="CPSASE_1"/>
    <property type="match status" value="1"/>
</dbReference>
<dbReference type="OrthoDB" id="196847at2759"/>
<dbReference type="PANTHER" id="PTHR18866">
    <property type="entry name" value="CARBOXYLASE:PYRUVATE/ACETYL-COA/PROPIONYL-COA CARBOXYLASE"/>
    <property type="match status" value="1"/>
</dbReference>
<dbReference type="SUPFAM" id="SSF52440">
    <property type="entry name" value="PreATP-grasp domain"/>
    <property type="match status" value="1"/>
</dbReference>
<evidence type="ECO:0000256" key="1">
    <source>
        <dbReference type="ARBA" id="ARBA00001953"/>
    </source>
</evidence>
<dbReference type="InterPro" id="IPR005481">
    <property type="entry name" value="BC-like_N"/>
</dbReference>
<evidence type="ECO:0000259" key="9">
    <source>
        <dbReference type="PROSITE" id="PS50979"/>
    </source>
</evidence>
<dbReference type="InterPro" id="IPR011764">
    <property type="entry name" value="Biotin_carboxylation_dom"/>
</dbReference>
<dbReference type="GO" id="GO:0005524">
    <property type="term" value="F:ATP binding"/>
    <property type="evidence" value="ECO:0007669"/>
    <property type="project" value="UniProtKB-UniRule"/>
</dbReference>
<dbReference type="FunFam" id="3.30.1490.20:FF:000003">
    <property type="entry name" value="acetyl-CoA carboxylase isoform X1"/>
    <property type="match status" value="1"/>
</dbReference>
<evidence type="ECO:0000256" key="6">
    <source>
        <dbReference type="PROSITE-ProRule" id="PRU00409"/>
    </source>
</evidence>
<dbReference type="Pfam" id="PF02786">
    <property type="entry name" value="CPSase_L_D2"/>
    <property type="match status" value="1"/>
</dbReference>
<dbReference type="SUPFAM" id="SSF51246">
    <property type="entry name" value="Rudiment single hybrid motif"/>
    <property type="match status" value="1"/>
</dbReference>
<dbReference type="GO" id="GO:0046872">
    <property type="term" value="F:metal ion binding"/>
    <property type="evidence" value="ECO:0007669"/>
    <property type="project" value="InterPro"/>
</dbReference>
<dbReference type="InterPro" id="IPR011761">
    <property type="entry name" value="ATP-grasp"/>
</dbReference>
<evidence type="ECO:0000259" key="7">
    <source>
        <dbReference type="PROSITE" id="PS50968"/>
    </source>
</evidence>
<evidence type="ECO:0000256" key="2">
    <source>
        <dbReference type="ARBA" id="ARBA00022598"/>
    </source>
</evidence>
<evidence type="ECO:0000259" key="8">
    <source>
        <dbReference type="PROSITE" id="PS50975"/>
    </source>
</evidence>
<evidence type="ECO:0000256" key="5">
    <source>
        <dbReference type="ARBA" id="ARBA00023267"/>
    </source>
</evidence>
<feature type="domain" description="ATP-grasp" evidence="8">
    <location>
        <begin position="122"/>
        <end position="314"/>
    </location>
</feature>
<dbReference type="SUPFAM" id="SSF56059">
    <property type="entry name" value="Glutathione synthetase ATP-binding domain-like"/>
    <property type="match status" value="1"/>
</dbReference>
<dbReference type="InterPro" id="IPR000089">
    <property type="entry name" value="Biotin_lipoyl"/>
</dbReference>
<dbReference type="InterPro" id="IPR050856">
    <property type="entry name" value="Biotin_carboxylase_complex"/>
</dbReference>
<dbReference type="SUPFAM" id="SSF51230">
    <property type="entry name" value="Single hybrid motif"/>
    <property type="match status" value="1"/>
</dbReference>
<dbReference type="InterPro" id="IPR005479">
    <property type="entry name" value="CPAse_ATP-bd"/>
</dbReference>
<sequence length="649" mass="74831">MFKKDIKKILIANRGEIACRIIKTCKNLGILTVAVYSDIDQNALFVSLADEAVHIGSSLASESYLNIEEIIKAAYRYGFLSENPQFHQRISESSQNYSSYDLIFIGPSPESMLAIGDKIKAKNLLSKHLPSVPLIPGYNGDDQSLKILTEEAKRIGFPILLKASAGGGGKGMRIVHEESKLSEEIELAKSESLRSFGSDQLLIEKYFDSIRHIEIQIIGDQYGNVYHCFERECSIQRRHQKVIEETPSPYLDQALREQMIETAIQISKFLNYIGDEKEKRFYFLEMNTRLQVEHPITELVTGLDLGHSIECRLYSEDPGNNFLPSTGKIRYWKQCTTPFIRYDTGIETVWAPTRQQALQKMSYALCNTVCLGLITNQSFLSKIFCHQNFLSGNYNTHFIENHYPPNYLKSFKEENDLSKNLIIIPFLWFWYLREKSRSTLKHIPSSWRYIKWKNPRDIYLLENGNVEELTYEYQSNIDGGKIRKIGNNHQEYYFKVQNHDVILNYIKLHNDNNNNHNGNEIYGNLRCTIDKEQRSFEVANGNKDHLQQQEVYVHDYQNSIQYKFIRKNKLITSVENVDDDISPYLAPMPCKILKVLIPSGTNVIKKQPILTMESMKTEVKLYSNHDGIIKILVKEGNIVSAGTLLVKIE</sequence>
<comment type="cofactor">
    <cofactor evidence="1">
        <name>biotin</name>
        <dbReference type="ChEBI" id="CHEBI:57586"/>
    </cofactor>
</comment>
<dbReference type="InterPro" id="IPR011053">
    <property type="entry name" value="Single_hybrid_motif"/>
</dbReference>
<proteinExistence type="predicted"/>
<keyword evidence="5" id="KW-0092">Biotin</keyword>
<feature type="domain" description="Lipoyl-binding" evidence="7">
    <location>
        <begin position="574"/>
        <end position="649"/>
    </location>
</feature>
<gene>
    <name evidence="10" type="ORF">DEBURN_LOCUS3764</name>
</gene>
<name>A0A9N8Z9G1_9GLOM</name>
<dbReference type="PROSITE" id="PS00867">
    <property type="entry name" value="CPSASE_2"/>
    <property type="match status" value="1"/>
</dbReference>
<dbReference type="CDD" id="cd06850">
    <property type="entry name" value="biotinyl_domain"/>
    <property type="match status" value="1"/>
</dbReference>
<dbReference type="PROSITE" id="PS50979">
    <property type="entry name" value="BC"/>
    <property type="match status" value="1"/>
</dbReference>
<dbReference type="EMBL" id="CAJVPK010000250">
    <property type="protein sequence ID" value="CAG8482937.1"/>
    <property type="molecule type" value="Genomic_DNA"/>
</dbReference>
<keyword evidence="3 6" id="KW-0547">Nucleotide-binding</keyword>
<dbReference type="Gene3D" id="2.40.50.100">
    <property type="match status" value="1"/>
</dbReference>
<dbReference type="Proteomes" id="UP000789706">
    <property type="component" value="Unassembled WGS sequence"/>
</dbReference>